<dbReference type="PANTHER" id="PTHR10948:SF23">
    <property type="entry name" value="TRANSPOSASE INSI FOR INSERTION SEQUENCE ELEMENT IS30A-RELATED"/>
    <property type="match status" value="1"/>
</dbReference>
<dbReference type="GO" id="GO:0004803">
    <property type="term" value="F:transposase activity"/>
    <property type="evidence" value="ECO:0007669"/>
    <property type="project" value="TreeGrafter"/>
</dbReference>
<dbReference type="GO" id="GO:0006310">
    <property type="term" value="P:DNA recombination"/>
    <property type="evidence" value="ECO:0007669"/>
    <property type="project" value="UniProtKB-KW"/>
</dbReference>
<feature type="domain" description="Integrase catalytic" evidence="2">
    <location>
        <begin position="164"/>
        <end position="328"/>
    </location>
</feature>
<accession>A0A0D4ZYX5</accession>
<dbReference type="PANTHER" id="PTHR10948">
    <property type="entry name" value="TRANSPOSASE"/>
    <property type="match status" value="1"/>
</dbReference>
<dbReference type="InterPro" id="IPR009057">
    <property type="entry name" value="Homeodomain-like_sf"/>
</dbReference>
<dbReference type="PROSITE" id="PS50994">
    <property type="entry name" value="INTEGRASE"/>
    <property type="match status" value="1"/>
</dbReference>
<name>A0A0D4ZYX5_9SPHN</name>
<geneLocation type="plasmid" evidence="3">
    <name>pJE1</name>
</geneLocation>
<dbReference type="EMBL" id="KM017071">
    <property type="protein sequence ID" value="AJW29477.1"/>
    <property type="molecule type" value="Genomic_DNA"/>
</dbReference>
<protein>
    <submittedName>
        <fullName evidence="3">IS30 family, transposase</fullName>
    </submittedName>
</protein>
<dbReference type="SUPFAM" id="SSF46689">
    <property type="entry name" value="Homeodomain-like"/>
    <property type="match status" value="1"/>
</dbReference>
<evidence type="ECO:0000256" key="1">
    <source>
        <dbReference type="ARBA" id="ARBA00023172"/>
    </source>
</evidence>
<evidence type="ECO:0000313" key="3">
    <source>
        <dbReference type="EMBL" id="AJW29477.1"/>
    </source>
</evidence>
<dbReference type="InterPro" id="IPR001584">
    <property type="entry name" value="Integrase_cat-core"/>
</dbReference>
<keyword evidence="3" id="KW-0614">Plasmid</keyword>
<evidence type="ECO:0000259" key="2">
    <source>
        <dbReference type="PROSITE" id="PS50994"/>
    </source>
</evidence>
<dbReference type="GO" id="GO:0015074">
    <property type="term" value="P:DNA integration"/>
    <property type="evidence" value="ECO:0007669"/>
    <property type="project" value="InterPro"/>
</dbReference>
<dbReference type="InterPro" id="IPR053392">
    <property type="entry name" value="Transposase_IS30-like"/>
</dbReference>
<keyword evidence="1" id="KW-0233">DNA recombination</keyword>
<dbReference type="GO" id="GO:0003676">
    <property type="term" value="F:nucleic acid binding"/>
    <property type="evidence" value="ECO:0007669"/>
    <property type="project" value="InterPro"/>
</dbReference>
<dbReference type="Gene3D" id="1.10.10.60">
    <property type="entry name" value="Homeodomain-like"/>
    <property type="match status" value="1"/>
</dbReference>
<dbReference type="GO" id="GO:0005829">
    <property type="term" value="C:cytosol"/>
    <property type="evidence" value="ECO:0007669"/>
    <property type="project" value="TreeGrafter"/>
</dbReference>
<dbReference type="InterPro" id="IPR025246">
    <property type="entry name" value="IS30-like_HTH"/>
</dbReference>
<dbReference type="SUPFAM" id="SSF53098">
    <property type="entry name" value="Ribonuclease H-like"/>
    <property type="match status" value="1"/>
</dbReference>
<dbReference type="Gene3D" id="3.30.420.10">
    <property type="entry name" value="Ribonuclease H-like superfamily/Ribonuclease H"/>
    <property type="match status" value="1"/>
</dbReference>
<sequence length="334" mass="38268">MMNGYQHLGLDERRDIYRLVATGRSVRQIADALGRHPATVYRELKRNRHLDEHPLFRGYYPTVAQTMARGRRVGGGKIARKPELAAYIADRLSAAWSPEQIAGYLRRHRGIREAVCHETIYQYVYGPDGRHQKLWRHLPVARRSRRQRYARKPRGLHIPLANTIGERPPQIGDRSSFGHWEGDLLIFRREYGKANLTSLVERRSRFTILARNPSRHSAAVVAGIHHHLRSMPPSLRQSITFDRGTEFAAFATLQERLAMTSYFCLPSAPWQKGGVENSNGRIRRFLPSDTDLALLSDKEIQAVADRINSTPRKCLDYRTPHDVLSEQITLLKAG</sequence>
<dbReference type="RefSeq" id="WP_173276903.1">
    <property type="nucleotide sequence ID" value="NZ_KM017071.1"/>
</dbReference>
<dbReference type="InterPro" id="IPR012337">
    <property type="entry name" value="RNaseH-like_sf"/>
</dbReference>
<dbReference type="AlphaFoldDB" id="A0A0D4ZYX5"/>
<dbReference type="InterPro" id="IPR036397">
    <property type="entry name" value="RNaseH_sf"/>
</dbReference>
<gene>
    <name evidence="3" type="ORF">pJE1_055</name>
</gene>
<dbReference type="Pfam" id="PF13936">
    <property type="entry name" value="HTH_38"/>
    <property type="match status" value="1"/>
</dbReference>
<organism evidence="3">
    <name type="scientific">Sphingomonas sp. JE1</name>
    <dbReference type="NCBI Taxonomy" id="1628059"/>
    <lineage>
        <taxon>Bacteria</taxon>
        <taxon>Pseudomonadati</taxon>
        <taxon>Pseudomonadota</taxon>
        <taxon>Alphaproteobacteria</taxon>
        <taxon>Sphingomonadales</taxon>
        <taxon>Sphingomonadaceae</taxon>
        <taxon>Sphingomonas</taxon>
    </lineage>
</organism>
<dbReference type="InterPro" id="IPR051917">
    <property type="entry name" value="Transposase-Integrase"/>
</dbReference>
<reference evidence="3" key="1">
    <citation type="submission" date="2014-06" db="EMBL/GenBank/DDBJ databases">
        <title>Molecular and ecological studies on carbamate pesticide degrading bacteria isolated from agricultural soils.</title>
        <authorList>
            <person name="Kim D.-U."/>
            <person name="Ka J.-O."/>
        </authorList>
    </citation>
    <scope>NUCLEOTIDE SEQUENCE</scope>
    <source>
        <strain evidence="3">JE1</strain>
        <plasmid evidence="3">pJE1</plasmid>
    </source>
</reference>
<proteinExistence type="predicted"/>
<dbReference type="Pfam" id="PF00665">
    <property type="entry name" value="rve"/>
    <property type="match status" value="1"/>
</dbReference>
<dbReference type="GO" id="GO:0032196">
    <property type="term" value="P:transposition"/>
    <property type="evidence" value="ECO:0007669"/>
    <property type="project" value="TreeGrafter"/>
</dbReference>
<dbReference type="NCBIfam" id="NF033563">
    <property type="entry name" value="transpos_IS30"/>
    <property type="match status" value="1"/>
</dbReference>